<evidence type="ECO:0000256" key="9">
    <source>
        <dbReference type="ARBA" id="ARBA00069174"/>
    </source>
</evidence>
<dbReference type="GO" id="GO:0046656">
    <property type="term" value="P:folic acid biosynthetic process"/>
    <property type="evidence" value="ECO:0007669"/>
    <property type="project" value="UniProtKB-KW"/>
</dbReference>
<comment type="cofactor">
    <cofactor evidence="1 12">
        <name>pyridoxal 5'-phosphate</name>
        <dbReference type="ChEBI" id="CHEBI:597326"/>
    </cofactor>
</comment>
<evidence type="ECO:0000256" key="2">
    <source>
        <dbReference type="ARBA" id="ARBA00009320"/>
    </source>
</evidence>
<dbReference type="GO" id="GO:0008652">
    <property type="term" value="P:amino acid biosynthetic process"/>
    <property type="evidence" value="ECO:0007669"/>
    <property type="project" value="UniProtKB-ARBA"/>
</dbReference>
<reference evidence="13 14" key="1">
    <citation type="submission" date="2019-02" db="EMBL/GenBank/DDBJ databases">
        <title>Prokaryotic population dynamics and viral predation in marine succession experiment using metagenomics: the confinement effect.</title>
        <authorList>
            <person name="Haro-Moreno J.M."/>
            <person name="Rodriguez-Valera F."/>
            <person name="Lopez-Perez M."/>
        </authorList>
    </citation>
    <scope>NUCLEOTIDE SEQUENCE [LARGE SCALE GENOMIC DNA]</scope>
    <source>
        <strain evidence="13">MED-G170</strain>
    </source>
</reference>
<dbReference type="PANTHER" id="PTHR42743">
    <property type="entry name" value="AMINO-ACID AMINOTRANSFERASE"/>
    <property type="match status" value="1"/>
</dbReference>
<dbReference type="PROSITE" id="PS00770">
    <property type="entry name" value="AA_TRANSFER_CLASS_4"/>
    <property type="match status" value="1"/>
</dbReference>
<dbReference type="Gene3D" id="3.30.470.10">
    <property type="match status" value="1"/>
</dbReference>
<evidence type="ECO:0000256" key="10">
    <source>
        <dbReference type="ARBA" id="ARBA00080135"/>
    </source>
</evidence>
<keyword evidence="13" id="KW-0808">Transferase</keyword>
<dbReference type="SUPFAM" id="SSF56752">
    <property type="entry name" value="D-aminoacid aminotransferase-like PLP-dependent enzymes"/>
    <property type="match status" value="1"/>
</dbReference>
<dbReference type="Proteomes" id="UP000315889">
    <property type="component" value="Unassembled WGS sequence"/>
</dbReference>
<keyword evidence="3 12" id="KW-0663">Pyridoxal phosphate</keyword>
<comment type="similarity">
    <text evidence="2 11">Belongs to the class-IV pyridoxal-phosphate-dependent aminotransferase family.</text>
</comment>
<organism evidence="13 14">
    <name type="scientific">SAR92 clade bacterium</name>
    <dbReference type="NCBI Taxonomy" id="2315479"/>
    <lineage>
        <taxon>Bacteria</taxon>
        <taxon>Pseudomonadati</taxon>
        <taxon>Pseudomonadota</taxon>
        <taxon>Gammaproteobacteria</taxon>
        <taxon>Cellvibrionales</taxon>
        <taxon>Porticoccaceae</taxon>
        <taxon>SAR92 clade</taxon>
    </lineage>
</organism>
<dbReference type="EMBL" id="SHBP01000015">
    <property type="protein sequence ID" value="RZO19242.1"/>
    <property type="molecule type" value="Genomic_DNA"/>
</dbReference>
<evidence type="ECO:0000313" key="14">
    <source>
        <dbReference type="Proteomes" id="UP000315889"/>
    </source>
</evidence>
<dbReference type="PANTHER" id="PTHR42743:SF10">
    <property type="entry name" value="D-ALANINE AMINOTRANSFERASE"/>
    <property type="match status" value="1"/>
</dbReference>
<dbReference type="GO" id="GO:0008483">
    <property type="term" value="F:transaminase activity"/>
    <property type="evidence" value="ECO:0007669"/>
    <property type="project" value="UniProtKB-KW"/>
</dbReference>
<evidence type="ECO:0000256" key="3">
    <source>
        <dbReference type="ARBA" id="ARBA00022898"/>
    </source>
</evidence>
<dbReference type="Gene3D" id="3.20.10.10">
    <property type="entry name" value="D-amino Acid Aminotransferase, subunit A, domain 2"/>
    <property type="match status" value="1"/>
</dbReference>
<dbReference type="InterPro" id="IPR036038">
    <property type="entry name" value="Aminotransferase-like"/>
</dbReference>
<proteinExistence type="inferred from homology"/>
<comment type="caution">
    <text evidence="13">The sequence shown here is derived from an EMBL/GenBank/DDBJ whole genome shotgun (WGS) entry which is preliminary data.</text>
</comment>
<dbReference type="InterPro" id="IPR001544">
    <property type="entry name" value="Aminotrans_IV"/>
</dbReference>
<dbReference type="InterPro" id="IPR043132">
    <property type="entry name" value="BCAT-like_C"/>
</dbReference>
<dbReference type="GO" id="GO:0008696">
    <property type="term" value="F:4-amino-4-deoxychorismate lyase activity"/>
    <property type="evidence" value="ECO:0007669"/>
    <property type="project" value="UniProtKB-EC"/>
</dbReference>
<keyword evidence="4" id="KW-0289">Folate biosynthesis</keyword>
<evidence type="ECO:0000256" key="4">
    <source>
        <dbReference type="ARBA" id="ARBA00022909"/>
    </source>
</evidence>
<evidence type="ECO:0000313" key="13">
    <source>
        <dbReference type="EMBL" id="RZO19242.1"/>
    </source>
</evidence>
<gene>
    <name evidence="13" type="ORF">EVB03_08565</name>
</gene>
<name>A0A520MDD1_9GAMM</name>
<evidence type="ECO:0000256" key="12">
    <source>
        <dbReference type="RuleBase" id="RU004516"/>
    </source>
</evidence>
<evidence type="ECO:0000256" key="6">
    <source>
        <dbReference type="ARBA" id="ARBA00035676"/>
    </source>
</evidence>
<evidence type="ECO:0000256" key="11">
    <source>
        <dbReference type="RuleBase" id="RU004106"/>
    </source>
</evidence>
<dbReference type="InterPro" id="IPR043131">
    <property type="entry name" value="BCAT-like_N"/>
</dbReference>
<protein>
    <recommendedName>
        <fullName evidence="9">Aminodeoxychorismate lyase</fullName>
        <ecNumber evidence="6">4.1.3.38</ecNumber>
    </recommendedName>
    <alternativeName>
        <fullName evidence="10">4-amino-4-deoxychorismate lyase</fullName>
    </alternativeName>
</protein>
<keyword evidence="13" id="KW-0032">Aminotransferase</keyword>
<accession>A0A520MDD1</accession>
<dbReference type="EC" id="4.1.3.38" evidence="6"/>
<evidence type="ECO:0000256" key="8">
    <source>
        <dbReference type="ARBA" id="ARBA00054027"/>
    </source>
</evidence>
<comment type="function">
    <text evidence="8">Involved in the biosynthesis of p-aminobenzoate (PABA), a precursor of tetrahydrofolate. Converts 4-amino-4-deoxychorismate into 4-aminobenzoate (PABA) and pyruvate.</text>
</comment>
<evidence type="ECO:0000256" key="7">
    <source>
        <dbReference type="ARBA" id="ARBA00049529"/>
    </source>
</evidence>
<dbReference type="GO" id="GO:0005829">
    <property type="term" value="C:cytosol"/>
    <property type="evidence" value="ECO:0007669"/>
    <property type="project" value="TreeGrafter"/>
</dbReference>
<evidence type="ECO:0000256" key="1">
    <source>
        <dbReference type="ARBA" id="ARBA00001933"/>
    </source>
</evidence>
<evidence type="ECO:0000256" key="5">
    <source>
        <dbReference type="ARBA" id="ARBA00035633"/>
    </source>
</evidence>
<dbReference type="AlphaFoldDB" id="A0A520MDD1"/>
<comment type="catalytic activity">
    <reaction evidence="7">
        <text>4-amino-4-deoxychorismate = 4-aminobenzoate + pyruvate + H(+)</text>
        <dbReference type="Rhea" id="RHEA:16201"/>
        <dbReference type="ChEBI" id="CHEBI:15361"/>
        <dbReference type="ChEBI" id="CHEBI:15378"/>
        <dbReference type="ChEBI" id="CHEBI:17836"/>
        <dbReference type="ChEBI" id="CHEBI:58406"/>
        <dbReference type="EC" id="4.1.3.38"/>
    </reaction>
</comment>
<sequence length="285" mass="31340">MSIAFLNGSYMPIGEAKISPLDRGFLFGDGIYEVIPSYEGKLLGFTGHIDRMLDGLAGIGLALDWTHDQWKSLCQELLTQNGNGNLGIYLQVSRGTDSKRYHAFPEAVAPTIFGFTFAIPSSPIADKTVAKRYSVITTQDLRWQRCHIKSTALLGNVLHFQQGHEQGNDEALLYNSNNELTEASSCNAFIVKDGVVITPPLDNQLLPGITRNMLIDILRKDGSITVEERVVSMSEVHTADEIWITSSTKEVGAVTTIDGNPVGTGDIGDTWIKAQTLFSNHKYDY</sequence>
<dbReference type="InterPro" id="IPR018300">
    <property type="entry name" value="Aminotrans_IV_CS"/>
</dbReference>
<dbReference type="InterPro" id="IPR050571">
    <property type="entry name" value="Class-IV_PLP-Dep_Aminotrnsfr"/>
</dbReference>
<dbReference type="Pfam" id="PF01063">
    <property type="entry name" value="Aminotran_4"/>
    <property type="match status" value="1"/>
</dbReference>
<dbReference type="FunFam" id="3.20.10.10:FF:000002">
    <property type="entry name" value="D-alanine aminotransferase"/>
    <property type="match status" value="1"/>
</dbReference>
<comment type="pathway">
    <text evidence="5">Cofactor biosynthesis; tetrahydrofolate biosynthesis; 4-aminobenzoate from chorismate: step 2/2.</text>
</comment>